<dbReference type="EMBL" id="WHJC01000320">
    <property type="protein sequence ID" value="MPQ44800.1"/>
    <property type="molecule type" value="Genomic_DNA"/>
</dbReference>
<accession>A0A6I1MPE3</accession>
<dbReference type="AlphaFoldDB" id="A0A6I1MPE3"/>
<dbReference type="RefSeq" id="WP_152891582.1">
    <property type="nucleotide sequence ID" value="NZ_WHJC01000320.1"/>
</dbReference>
<sequence length="198" mass="23238">MQLDYLEKYKDKIIIQPNSDQGKILARIMEMSKVIKNQGNLLDVKKQENTNNKVDDSISSQETNLNNKENSENINNILDEVLYFYNKLIYSLEFYIANPNNIANNAYDIEKDIIYIEMSIEEKDNFINKDIIKEINNIINEGYTLVNYIESNDLTNKSYIEKVITKFKAIISNIKISKDNIIKTYNIQDSPYDPNWKQ</sequence>
<gene>
    <name evidence="1" type="ORF">GBZ86_13750</name>
</gene>
<evidence type="ECO:0000313" key="2">
    <source>
        <dbReference type="Proteomes" id="UP000430345"/>
    </source>
</evidence>
<protein>
    <submittedName>
        <fullName evidence="1">Uncharacterized protein</fullName>
    </submittedName>
</protein>
<dbReference type="Proteomes" id="UP000430345">
    <property type="component" value="Unassembled WGS sequence"/>
</dbReference>
<proteinExistence type="predicted"/>
<keyword evidence="2" id="KW-1185">Reference proteome</keyword>
<organism evidence="1 2">
    <name type="scientific">Clostridium tarantellae</name>
    <dbReference type="NCBI Taxonomy" id="39493"/>
    <lineage>
        <taxon>Bacteria</taxon>
        <taxon>Bacillati</taxon>
        <taxon>Bacillota</taxon>
        <taxon>Clostridia</taxon>
        <taxon>Eubacteriales</taxon>
        <taxon>Clostridiaceae</taxon>
        <taxon>Clostridium</taxon>
    </lineage>
</organism>
<comment type="caution">
    <text evidence="1">The sequence shown here is derived from an EMBL/GenBank/DDBJ whole genome shotgun (WGS) entry which is preliminary data.</text>
</comment>
<evidence type="ECO:0000313" key="1">
    <source>
        <dbReference type="EMBL" id="MPQ44800.1"/>
    </source>
</evidence>
<name>A0A6I1MPE3_9CLOT</name>
<reference evidence="1 2" key="1">
    <citation type="submission" date="2019-10" db="EMBL/GenBank/DDBJ databases">
        <title>The Genome Sequence of Clostridium tarantellae Isolated from Fish Brain.</title>
        <authorList>
            <person name="Bano L."/>
            <person name="Kiel M."/>
            <person name="Sales G."/>
            <person name="Doxey A.C."/>
            <person name="Mansfield M.J."/>
            <person name="Schiavone M."/>
            <person name="Rossetto O."/>
            <person name="Pirazzini M."/>
            <person name="Dobrindt U."/>
            <person name="Montecucco C."/>
        </authorList>
    </citation>
    <scope>NUCLEOTIDE SEQUENCE [LARGE SCALE GENOMIC DNA]</scope>
    <source>
        <strain evidence="1 2">DSM 3997</strain>
    </source>
</reference>